<name>A0A820TWA0_9BILA</name>
<accession>A0A820TWA0</accession>
<dbReference type="InterPro" id="IPR011990">
    <property type="entry name" value="TPR-like_helical_dom_sf"/>
</dbReference>
<feature type="transmembrane region" description="Helical" evidence="1">
    <location>
        <begin position="21"/>
        <end position="40"/>
    </location>
</feature>
<evidence type="ECO:0000256" key="1">
    <source>
        <dbReference type="SAM" id="Phobius"/>
    </source>
</evidence>
<evidence type="ECO:0000313" key="2">
    <source>
        <dbReference type="EMBL" id="CAF4472423.1"/>
    </source>
</evidence>
<proteinExistence type="predicted"/>
<dbReference type="Gene3D" id="1.25.40.10">
    <property type="entry name" value="Tetratricopeptide repeat domain"/>
    <property type="match status" value="1"/>
</dbReference>
<organism evidence="2 3">
    <name type="scientific">Rotaria socialis</name>
    <dbReference type="NCBI Taxonomy" id="392032"/>
    <lineage>
        <taxon>Eukaryota</taxon>
        <taxon>Metazoa</taxon>
        <taxon>Spiralia</taxon>
        <taxon>Gnathifera</taxon>
        <taxon>Rotifera</taxon>
        <taxon>Eurotatoria</taxon>
        <taxon>Bdelloidea</taxon>
        <taxon>Philodinida</taxon>
        <taxon>Philodinidae</taxon>
        <taxon>Rotaria</taxon>
    </lineage>
</organism>
<sequence length="134" mass="15711">MGDYLKALEFTNKHIRSTKTFYLRLILIWLRLTTISVLSASELSQFVYFLQQRGGVYKNMGNKSKALEFIDGVHKRKENVLPSNHSDLVCSHHNMGCFHEDIREYRKASQFYQRVYALVKVSLPPNYPNLVLRE</sequence>
<dbReference type="EMBL" id="CAJOBQ010001270">
    <property type="protein sequence ID" value="CAF4472423.1"/>
    <property type="molecule type" value="Genomic_DNA"/>
</dbReference>
<evidence type="ECO:0000313" key="3">
    <source>
        <dbReference type="Proteomes" id="UP000663862"/>
    </source>
</evidence>
<dbReference type="SUPFAM" id="SSF48452">
    <property type="entry name" value="TPR-like"/>
    <property type="match status" value="1"/>
</dbReference>
<keyword evidence="1" id="KW-0812">Transmembrane</keyword>
<protein>
    <submittedName>
        <fullName evidence="2">Uncharacterized protein</fullName>
    </submittedName>
</protein>
<dbReference type="Proteomes" id="UP000663862">
    <property type="component" value="Unassembled WGS sequence"/>
</dbReference>
<dbReference type="AlphaFoldDB" id="A0A820TWA0"/>
<keyword evidence="1" id="KW-0472">Membrane</keyword>
<reference evidence="2" key="1">
    <citation type="submission" date="2021-02" db="EMBL/GenBank/DDBJ databases">
        <authorList>
            <person name="Nowell W R."/>
        </authorList>
    </citation>
    <scope>NUCLEOTIDE SEQUENCE</scope>
</reference>
<comment type="caution">
    <text evidence="2">The sequence shown here is derived from an EMBL/GenBank/DDBJ whole genome shotgun (WGS) entry which is preliminary data.</text>
</comment>
<keyword evidence="1" id="KW-1133">Transmembrane helix</keyword>
<gene>
    <name evidence="2" type="ORF">TSG867_LOCUS18758</name>
</gene>